<proteinExistence type="predicted"/>
<protein>
    <submittedName>
        <fullName evidence="1">Uncharacterized protein</fullName>
    </submittedName>
</protein>
<comment type="caution">
    <text evidence="1">The sequence shown here is derived from an EMBL/GenBank/DDBJ whole genome shotgun (WGS) entry which is preliminary data.</text>
</comment>
<organism evidence="1 2">
    <name type="scientific">Penicillium bovifimosum</name>
    <dbReference type="NCBI Taxonomy" id="126998"/>
    <lineage>
        <taxon>Eukaryota</taxon>
        <taxon>Fungi</taxon>
        <taxon>Dikarya</taxon>
        <taxon>Ascomycota</taxon>
        <taxon>Pezizomycotina</taxon>
        <taxon>Eurotiomycetes</taxon>
        <taxon>Eurotiomycetidae</taxon>
        <taxon>Eurotiales</taxon>
        <taxon>Aspergillaceae</taxon>
        <taxon>Penicillium</taxon>
    </lineage>
</organism>
<name>A0A9W9GTI7_9EURO</name>
<dbReference type="RefSeq" id="XP_056520126.1">
    <property type="nucleotide sequence ID" value="XM_056666530.1"/>
</dbReference>
<dbReference type="AlphaFoldDB" id="A0A9W9GTI7"/>
<accession>A0A9W9GTI7</accession>
<evidence type="ECO:0000313" key="2">
    <source>
        <dbReference type="Proteomes" id="UP001149079"/>
    </source>
</evidence>
<dbReference type="EMBL" id="JAPQKL010000005">
    <property type="protein sequence ID" value="KAJ5129747.1"/>
    <property type="molecule type" value="Genomic_DNA"/>
</dbReference>
<dbReference type="OrthoDB" id="4364081at2759"/>
<keyword evidence="2" id="KW-1185">Reference proteome</keyword>
<dbReference type="Proteomes" id="UP001149079">
    <property type="component" value="Unassembled WGS sequence"/>
</dbReference>
<reference evidence="1" key="1">
    <citation type="submission" date="2022-11" db="EMBL/GenBank/DDBJ databases">
        <authorList>
            <person name="Petersen C."/>
        </authorList>
    </citation>
    <scope>NUCLEOTIDE SEQUENCE</scope>
    <source>
        <strain evidence="1">IBT 22155</strain>
    </source>
</reference>
<gene>
    <name evidence="1" type="ORF">N7515_005786</name>
</gene>
<dbReference type="GeneID" id="81405700"/>
<evidence type="ECO:0000313" key="1">
    <source>
        <dbReference type="EMBL" id="KAJ5129747.1"/>
    </source>
</evidence>
<sequence>MSSPPPSHLMATETAGRSLESDFCPWRSSSGILREVADLDATWLTVELEEGMISLDDESLLRFVLTQIRSANAVVDICAQHYIRPMCLSIPSRLISDSYAVIQAEASRLVMWRIKQVMTGKAWLDRRVLFGPR</sequence>
<reference evidence="1" key="2">
    <citation type="journal article" date="2023" name="IMA Fungus">
        <title>Comparative genomic study of the Penicillium genus elucidates a diverse pangenome and 15 lateral gene transfer events.</title>
        <authorList>
            <person name="Petersen C."/>
            <person name="Sorensen T."/>
            <person name="Nielsen M.R."/>
            <person name="Sondergaard T.E."/>
            <person name="Sorensen J.L."/>
            <person name="Fitzpatrick D.A."/>
            <person name="Frisvad J.C."/>
            <person name="Nielsen K.L."/>
        </authorList>
    </citation>
    <scope>NUCLEOTIDE SEQUENCE</scope>
    <source>
        <strain evidence="1">IBT 22155</strain>
    </source>
</reference>